<evidence type="ECO:0000313" key="3">
    <source>
        <dbReference type="Proteomes" id="UP001497444"/>
    </source>
</evidence>
<protein>
    <submittedName>
        <fullName evidence="2">Uncharacterized protein</fullName>
    </submittedName>
</protein>
<proteinExistence type="predicted"/>
<evidence type="ECO:0000256" key="1">
    <source>
        <dbReference type="SAM" id="MobiDB-lite"/>
    </source>
</evidence>
<reference evidence="2" key="1">
    <citation type="submission" date="2024-02" db="EMBL/GenBank/DDBJ databases">
        <authorList>
            <consortium name="ELIXIR-Norway"/>
            <consortium name="Elixir Norway"/>
        </authorList>
    </citation>
    <scope>NUCLEOTIDE SEQUENCE</scope>
</reference>
<evidence type="ECO:0000313" key="2">
    <source>
        <dbReference type="EMBL" id="CAK9262056.1"/>
    </source>
</evidence>
<dbReference type="EMBL" id="OZ020109">
    <property type="protein sequence ID" value="CAK9262056.1"/>
    <property type="molecule type" value="Genomic_DNA"/>
</dbReference>
<keyword evidence="3" id="KW-1185">Reference proteome</keyword>
<feature type="region of interest" description="Disordered" evidence="1">
    <location>
        <begin position="1"/>
        <end position="39"/>
    </location>
</feature>
<name>A0ABP0W5K4_9BRYO</name>
<organism evidence="2 3">
    <name type="scientific">Sphagnum jensenii</name>
    <dbReference type="NCBI Taxonomy" id="128206"/>
    <lineage>
        <taxon>Eukaryota</taxon>
        <taxon>Viridiplantae</taxon>
        <taxon>Streptophyta</taxon>
        <taxon>Embryophyta</taxon>
        <taxon>Bryophyta</taxon>
        <taxon>Sphagnophytina</taxon>
        <taxon>Sphagnopsida</taxon>
        <taxon>Sphagnales</taxon>
        <taxon>Sphagnaceae</taxon>
        <taxon>Sphagnum</taxon>
    </lineage>
</organism>
<dbReference type="Proteomes" id="UP001497444">
    <property type="component" value="Chromosome 14"/>
</dbReference>
<gene>
    <name evidence="2" type="ORF">CSSPJE1EN1_LOCUS7534</name>
</gene>
<accession>A0ABP0W5K4</accession>
<sequence length="85" mass="9003">MGPVKRKSDAGALRGKRRAENGKTFSTGEGRQQEDSSSSLSLLAAVVAAIRERTILLLPSSSSSAQCCFTFSVIFAHTNILTTVS</sequence>